<comment type="caution">
    <text evidence="3">The sequence shown here is derived from an EMBL/GenBank/DDBJ whole genome shotgun (WGS) entry which is preliminary data.</text>
</comment>
<dbReference type="STRING" id="1156935.QWE_09620"/>
<reference evidence="3 4" key="1">
    <citation type="journal article" date="2012" name="J. Bacteriol.">
        <title>Draft Genome Sequence of Agrobacterium albertimagni Strain AOL15.</title>
        <authorList>
            <person name="Trimble W.L."/>
            <person name="Phung le T."/>
            <person name="Meyer F."/>
            <person name="Gilbert J.A."/>
            <person name="Silver S."/>
        </authorList>
    </citation>
    <scope>NUCLEOTIDE SEQUENCE [LARGE SCALE GENOMIC DNA]</scope>
    <source>
        <strain evidence="3 4">AOL15</strain>
    </source>
</reference>
<dbReference type="Proteomes" id="UP000007123">
    <property type="component" value="Unassembled WGS sequence"/>
</dbReference>
<evidence type="ECO:0000313" key="3">
    <source>
        <dbReference type="EMBL" id="EKF59828.1"/>
    </source>
</evidence>
<keyword evidence="1" id="KW-0175">Coiled coil</keyword>
<feature type="region of interest" description="Disordered" evidence="2">
    <location>
        <begin position="86"/>
        <end position="111"/>
    </location>
</feature>
<evidence type="ECO:0000256" key="1">
    <source>
        <dbReference type="SAM" id="Coils"/>
    </source>
</evidence>
<dbReference type="EMBL" id="ALJF01000007">
    <property type="protein sequence ID" value="EKF59828.1"/>
    <property type="molecule type" value="Genomic_DNA"/>
</dbReference>
<name>K2PG33_9HYPH</name>
<gene>
    <name evidence="3" type="ORF">QWE_09620</name>
</gene>
<feature type="compositionally biased region" description="Polar residues" evidence="2">
    <location>
        <begin position="93"/>
        <end position="105"/>
    </location>
</feature>
<dbReference type="OrthoDB" id="7477886at2"/>
<protein>
    <submittedName>
        <fullName evidence="3">Mobilization protein C</fullName>
    </submittedName>
</protein>
<dbReference type="AlphaFoldDB" id="K2PG33"/>
<sequence length="111" mass="12836">MARRSIQERLRQLEARRDVLVARLGKEQRARDTRRKILIGALVLDRIERQPERYLSSRLDDWLRAELPGFLTRENDRALFDDILGPSMEKSMRTSTGTPDASTGNDGEEQP</sequence>
<feature type="coiled-coil region" evidence="1">
    <location>
        <begin position="3"/>
        <end position="30"/>
    </location>
</feature>
<keyword evidence="4" id="KW-1185">Reference proteome</keyword>
<organism evidence="3 4">
    <name type="scientific">Agrobacterium albertimagni AOL15</name>
    <dbReference type="NCBI Taxonomy" id="1156935"/>
    <lineage>
        <taxon>Bacteria</taxon>
        <taxon>Pseudomonadati</taxon>
        <taxon>Pseudomonadota</taxon>
        <taxon>Alphaproteobacteria</taxon>
        <taxon>Hyphomicrobiales</taxon>
        <taxon>Rhizobiaceae</taxon>
        <taxon>Rhizobium/Agrobacterium group</taxon>
        <taxon>Agrobacterium</taxon>
    </lineage>
</organism>
<dbReference type="RefSeq" id="WP_006725915.1">
    <property type="nucleotide sequence ID" value="NZ_ALJF01000007.1"/>
</dbReference>
<accession>K2PG33</accession>
<evidence type="ECO:0000256" key="2">
    <source>
        <dbReference type="SAM" id="MobiDB-lite"/>
    </source>
</evidence>
<proteinExistence type="predicted"/>
<dbReference type="PATRIC" id="fig|1156935.5.peg.1945"/>
<evidence type="ECO:0000313" key="4">
    <source>
        <dbReference type="Proteomes" id="UP000007123"/>
    </source>
</evidence>